<evidence type="ECO:0000256" key="2">
    <source>
        <dbReference type="ARBA" id="ARBA00022927"/>
    </source>
</evidence>
<dbReference type="GO" id="GO:0048278">
    <property type="term" value="P:vesicle docking"/>
    <property type="evidence" value="ECO:0007669"/>
    <property type="project" value="TreeGrafter"/>
</dbReference>
<dbReference type="InterPro" id="IPR006011">
    <property type="entry name" value="Syntaxin_N"/>
</dbReference>
<keyword evidence="2" id="KW-0813">Transport</keyword>
<dbReference type="PANTHER" id="PTHR19957">
    <property type="entry name" value="SYNTAXIN"/>
    <property type="match status" value="1"/>
</dbReference>
<feature type="domain" description="T-SNARE coiled-coil homology" evidence="4">
    <location>
        <begin position="185"/>
        <end position="237"/>
    </location>
</feature>
<dbReference type="PROSITE" id="PS00914">
    <property type="entry name" value="SYNTAXIN"/>
    <property type="match status" value="1"/>
</dbReference>
<dbReference type="InterPro" id="IPR000727">
    <property type="entry name" value="T_SNARE_dom"/>
</dbReference>
<dbReference type="AlphaFoldDB" id="A0AAD4XD28"/>
<reference evidence="5" key="1">
    <citation type="submission" date="2022-04" db="EMBL/GenBank/DDBJ databases">
        <title>A functionally conserved STORR gene fusion in Papaver species that diverged 16.8 million years ago.</title>
        <authorList>
            <person name="Catania T."/>
        </authorList>
    </citation>
    <scope>NUCLEOTIDE SEQUENCE</scope>
    <source>
        <strain evidence="5">S-188037</strain>
    </source>
</reference>
<dbReference type="Pfam" id="PF00804">
    <property type="entry name" value="Syntaxin"/>
    <property type="match status" value="1"/>
</dbReference>
<proteinExistence type="inferred from homology"/>
<accession>A0AAD4XD28</accession>
<dbReference type="PANTHER" id="PTHR19957:SF91">
    <property type="entry name" value="SYNTAXIN-112"/>
    <property type="match status" value="1"/>
</dbReference>
<dbReference type="EMBL" id="JAJJMB010011222">
    <property type="protein sequence ID" value="KAI3903166.1"/>
    <property type="molecule type" value="Genomic_DNA"/>
</dbReference>
<evidence type="ECO:0000259" key="4">
    <source>
        <dbReference type="PROSITE" id="PS50192"/>
    </source>
</evidence>
<evidence type="ECO:0000256" key="3">
    <source>
        <dbReference type="RuleBase" id="RU003858"/>
    </source>
</evidence>
<dbReference type="SUPFAM" id="SSF47661">
    <property type="entry name" value="t-snare proteins"/>
    <property type="match status" value="1"/>
</dbReference>
<organism evidence="5 6">
    <name type="scientific">Papaver atlanticum</name>
    <dbReference type="NCBI Taxonomy" id="357466"/>
    <lineage>
        <taxon>Eukaryota</taxon>
        <taxon>Viridiplantae</taxon>
        <taxon>Streptophyta</taxon>
        <taxon>Embryophyta</taxon>
        <taxon>Tracheophyta</taxon>
        <taxon>Spermatophyta</taxon>
        <taxon>Magnoliopsida</taxon>
        <taxon>Ranunculales</taxon>
        <taxon>Papaveraceae</taxon>
        <taxon>Papaveroideae</taxon>
        <taxon>Papaver</taxon>
    </lineage>
</organism>
<dbReference type="InterPro" id="IPR006012">
    <property type="entry name" value="Syntaxin/epimorphin_CS"/>
</dbReference>
<comment type="caution">
    <text evidence="5">The sequence shown here is derived from an EMBL/GenBank/DDBJ whole genome shotgun (WGS) entry which is preliminary data.</text>
</comment>
<dbReference type="GO" id="GO:0000149">
    <property type="term" value="F:SNARE binding"/>
    <property type="evidence" value="ECO:0007669"/>
    <property type="project" value="TreeGrafter"/>
</dbReference>
<dbReference type="PROSITE" id="PS50192">
    <property type="entry name" value="T_SNARE"/>
    <property type="match status" value="1"/>
</dbReference>
<dbReference type="GO" id="GO:0005886">
    <property type="term" value="C:plasma membrane"/>
    <property type="evidence" value="ECO:0007669"/>
    <property type="project" value="TreeGrafter"/>
</dbReference>
<dbReference type="SMART" id="SM00503">
    <property type="entry name" value="SynN"/>
    <property type="match status" value="1"/>
</dbReference>
<dbReference type="GO" id="GO:0031201">
    <property type="term" value="C:SNARE complex"/>
    <property type="evidence" value="ECO:0007669"/>
    <property type="project" value="TreeGrafter"/>
</dbReference>
<dbReference type="GO" id="GO:0006906">
    <property type="term" value="P:vesicle fusion"/>
    <property type="evidence" value="ECO:0007669"/>
    <property type="project" value="TreeGrafter"/>
</dbReference>
<dbReference type="CDD" id="cd00179">
    <property type="entry name" value="SynN"/>
    <property type="match status" value="1"/>
</dbReference>
<evidence type="ECO:0000256" key="1">
    <source>
        <dbReference type="ARBA" id="ARBA00009063"/>
    </source>
</evidence>
<keyword evidence="2" id="KW-0653">Protein transport</keyword>
<protein>
    <recommendedName>
        <fullName evidence="4">t-SNARE coiled-coil homology domain-containing protein</fullName>
    </recommendedName>
</protein>
<gene>
    <name evidence="5" type="ORF">MKW98_031820</name>
</gene>
<evidence type="ECO:0000313" key="6">
    <source>
        <dbReference type="Proteomes" id="UP001202328"/>
    </source>
</evidence>
<dbReference type="GO" id="GO:0006886">
    <property type="term" value="P:intracellular protein transport"/>
    <property type="evidence" value="ECO:0007669"/>
    <property type="project" value="InterPro"/>
</dbReference>
<keyword evidence="6" id="KW-1185">Reference proteome</keyword>
<dbReference type="GO" id="GO:0012505">
    <property type="term" value="C:endomembrane system"/>
    <property type="evidence" value="ECO:0007669"/>
    <property type="project" value="TreeGrafter"/>
</dbReference>
<dbReference type="GO" id="GO:0006887">
    <property type="term" value="P:exocytosis"/>
    <property type="evidence" value="ECO:0007669"/>
    <property type="project" value="TreeGrafter"/>
</dbReference>
<dbReference type="GO" id="GO:0005484">
    <property type="term" value="F:SNAP receptor activity"/>
    <property type="evidence" value="ECO:0007669"/>
    <property type="project" value="InterPro"/>
</dbReference>
<dbReference type="Gene3D" id="1.20.58.70">
    <property type="match status" value="1"/>
</dbReference>
<dbReference type="InterPro" id="IPR010989">
    <property type="entry name" value="SNARE"/>
</dbReference>
<dbReference type="Proteomes" id="UP001202328">
    <property type="component" value="Unassembled WGS sequence"/>
</dbReference>
<comment type="similarity">
    <text evidence="1 3">Belongs to the syntaxin family.</text>
</comment>
<evidence type="ECO:0000313" key="5">
    <source>
        <dbReference type="EMBL" id="KAI3903166.1"/>
    </source>
</evidence>
<sequence length="237" mass="27214">MKNLETGPDIEIGRLGPTDEENLSQFFEEVSIIKKEMEDVTNLIIDLQYLNEETKSTQSVKVLRGLRDRMNSEMVAVLRKAKIIKERLESLEKSNVSNCEISLMYREGSPVDRTRMSVTNGLIIKLRDLMNDFKTLRDFFLLEHKEGLKRRYFNATGEKPSDELIDKMISEGGQVEIFAGKAELNLENRERKKAVKGIQRSLMELHQVFFDMAVLVDGQGKQMDNIVMNVAREKPGV</sequence>
<name>A0AAD4XD28_9MAGN</name>
<dbReference type="InterPro" id="IPR045242">
    <property type="entry name" value="Syntaxin"/>
</dbReference>